<dbReference type="AlphaFoldDB" id="A0A9X2L0B7"/>
<dbReference type="Proteomes" id="UP001139125">
    <property type="component" value="Unassembled WGS sequence"/>
</dbReference>
<dbReference type="Pfam" id="PF20036">
    <property type="entry name" value="Gp13-like"/>
    <property type="match status" value="1"/>
</dbReference>
<reference evidence="1" key="1">
    <citation type="submission" date="2022-06" db="EMBL/GenBank/DDBJ databases">
        <title>Gracilimonas sp. CAU 1638 isolated from sea sediment.</title>
        <authorList>
            <person name="Kim W."/>
        </authorList>
    </citation>
    <scope>NUCLEOTIDE SEQUENCE</scope>
    <source>
        <strain evidence="1">CAU 1638</strain>
    </source>
</reference>
<gene>
    <name evidence="1" type="ORF">NM125_00220</name>
</gene>
<evidence type="ECO:0000313" key="2">
    <source>
        <dbReference type="Proteomes" id="UP001139125"/>
    </source>
</evidence>
<sequence length="324" mass="35193">MSGTYADFKIYPDQVHAGMNEFIQQNVDVFNGASSNAIRLVPLESRGHFREESFFKEIQNLIKRNDPATLGSSNDDKLTQDDVVSPKISWKFQVKNTIDSFLRIASNEQEFSFLLGEQVAAGKMQYMLERGIIAAVTCLGLSSNNYVTSTGATMDYDKLVDGNAKFGDRASRIVAYVGHSKQWHDLQKASFDVQVENVAGTGINAGTIPSLGKAMIMTDSANLKDTDGASTSPDVASYKMLGLVENGIVISEVGQDRVVDDVITGDGPLSLRIQGEGNFLVTIKGFQYDEDPVNPNDGALGTAGNWSQVATDTKNTAGFYVETR</sequence>
<dbReference type="InterPro" id="IPR045404">
    <property type="entry name" value="Gp13-like"/>
</dbReference>
<evidence type="ECO:0000313" key="1">
    <source>
        <dbReference type="EMBL" id="MCP9289996.1"/>
    </source>
</evidence>
<keyword evidence="2" id="KW-1185">Reference proteome</keyword>
<proteinExistence type="predicted"/>
<dbReference type="EMBL" id="JANDBC010000001">
    <property type="protein sequence ID" value="MCP9289996.1"/>
    <property type="molecule type" value="Genomic_DNA"/>
</dbReference>
<comment type="caution">
    <text evidence="1">The sequence shown here is derived from an EMBL/GenBank/DDBJ whole genome shotgun (WGS) entry which is preliminary data.</text>
</comment>
<accession>A0A9X2L0B7</accession>
<protein>
    <submittedName>
        <fullName evidence="1">Major capsid protein</fullName>
    </submittedName>
</protein>
<name>A0A9X2L0B7_9BACT</name>
<dbReference type="RefSeq" id="WP_255131657.1">
    <property type="nucleotide sequence ID" value="NZ_JANDBC010000001.1"/>
</dbReference>
<organism evidence="1 2">
    <name type="scientific">Gracilimonas sediminicola</name>
    <dbReference type="NCBI Taxonomy" id="2952158"/>
    <lineage>
        <taxon>Bacteria</taxon>
        <taxon>Pseudomonadati</taxon>
        <taxon>Balneolota</taxon>
        <taxon>Balneolia</taxon>
        <taxon>Balneolales</taxon>
        <taxon>Balneolaceae</taxon>
        <taxon>Gracilimonas</taxon>
    </lineage>
</organism>